<name>A0A6J5P4F7_9CAUD</name>
<dbReference type="InterPro" id="IPR011604">
    <property type="entry name" value="PDDEXK-like_dom_sf"/>
</dbReference>
<proteinExistence type="predicted"/>
<dbReference type="EMBL" id="LR796766">
    <property type="protein sequence ID" value="CAB4164886.1"/>
    <property type="molecule type" value="Genomic_DNA"/>
</dbReference>
<dbReference type="Gene3D" id="3.90.320.10">
    <property type="match status" value="1"/>
</dbReference>
<accession>A0A6J5P4F7</accession>
<evidence type="ECO:0008006" key="2">
    <source>
        <dbReference type="Google" id="ProtNLM"/>
    </source>
</evidence>
<evidence type="ECO:0000313" key="1">
    <source>
        <dbReference type="EMBL" id="CAB4164886.1"/>
    </source>
</evidence>
<protein>
    <recommendedName>
        <fullName evidence="2">PD-(D/E)XK endonuclease-like domain-containing protein</fullName>
    </recommendedName>
</protein>
<gene>
    <name evidence="1" type="ORF">UFOVP828_170</name>
</gene>
<organism evidence="1">
    <name type="scientific">uncultured Caudovirales phage</name>
    <dbReference type="NCBI Taxonomy" id="2100421"/>
    <lineage>
        <taxon>Viruses</taxon>
        <taxon>Duplodnaviria</taxon>
        <taxon>Heunggongvirae</taxon>
        <taxon>Uroviricota</taxon>
        <taxon>Caudoviricetes</taxon>
        <taxon>Peduoviridae</taxon>
        <taxon>Maltschvirus</taxon>
        <taxon>Maltschvirus maltsch</taxon>
    </lineage>
</organism>
<reference evidence="1" key="1">
    <citation type="submission" date="2020-04" db="EMBL/GenBank/DDBJ databases">
        <authorList>
            <person name="Chiriac C."/>
            <person name="Salcher M."/>
            <person name="Ghai R."/>
            <person name="Kavagutti S V."/>
        </authorList>
    </citation>
    <scope>NUCLEOTIDE SEQUENCE</scope>
</reference>
<sequence>MKNLLQQVMVKKEIHNGDTDFTKGLIESIEKGYTVGLKPKYAKKYSFSPSTLVWNHGECARFWYLAFEGTVWEDNADAYGVANRTGGNLSHGRIQDALLKSGVLAEDLEMDPEPRKYNQQIHPAMELAVKSDDPPINGFADAMLHYNGTDIVGEIKTVPNEGFEYRKLHRKPKMDHLKQVLIYMKVFKKDKGVLIYENKNNHELLTLPIELNDHYRRWVNQAFDWMRTVRKAWVDQTIPKKNYRSNSKICARCPIQKACSEAEAGTIKIDSLENLGEEL</sequence>